<dbReference type="RefSeq" id="WP_204116400.1">
    <property type="nucleotide sequence ID" value="NZ_BMUJ01000007.1"/>
</dbReference>
<keyword evidence="2" id="KW-0547">Nucleotide-binding</keyword>
<dbReference type="PROSITE" id="PS00211">
    <property type="entry name" value="ABC_TRANSPORTER_1"/>
    <property type="match status" value="1"/>
</dbReference>
<dbReference type="PANTHER" id="PTHR42939:SF1">
    <property type="entry name" value="ABC TRANSPORTER ATP-BINDING PROTEIN ALBC-RELATED"/>
    <property type="match status" value="1"/>
</dbReference>
<keyword evidence="6" id="KW-1185">Reference proteome</keyword>
<feature type="domain" description="ABC transporter" evidence="4">
    <location>
        <begin position="1"/>
        <end position="202"/>
    </location>
</feature>
<accession>A0ABW1XPH2</accession>
<name>A0ABW1XPH2_STRPL</name>
<dbReference type="Proteomes" id="UP001596321">
    <property type="component" value="Unassembled WGS sequence"/>
</dbReference>
<reference evidence="6" key="1">
    <citation type="journal article" date="2019" name="Int. J. Syst. Evol. Microbiol.">
        <title>The Global Catalogue of Microorganisms (GCM) 10K type strain sequencing project: providing services to taxonomists for standard genome sequencing and annotation.</title>
        <authorList>
            <consortium name="The Broad Institute Genomics Platform"/>
            <consortium name="The Broad Institute Genome Sequencing Center for Infectious Disease"/>
            <person name="Wu L."/>
            <person name="Ma J."/>
        </authorList>
    </citation>
    <scope>NUCLEOTIDE SEQUENCE [LARGE SCALE GENOMIC DNA]</scope>
    <source>
        <strain evidence="6">JCM 4504</strain>
    </source>
</reference>
<dbReference type="InterPro" id="IPR003593">
    <property type="entry name" value="AAA+_ATPase"/>
</dbReference>
<proteinExistence type="predicted"/>
<organism evidence="5 6">
    <name type="scientific">Streptomyces plicatus</name>
    <dbReference type="NCBI Taxonomy" id="1922"/>
    <lineage>
        <taxon>Bacteria</taxon>
        <taxon>Bacillati</taxon>
        <taxon>Actinomycetota</taxon>
        <taxon>Actinomycetes</taxon>
        <taxon>Kitasatosporales</taxon>
        <taxon>Streptomycetaceae</taxon>
        <taxon>Streptomyces</taxon>
        <taxon>Streptomyces rochei group</taxon>
    </lineage>
</organism>
<keyword evidence="1" id="KW-0813">Transport</keyword>
<dbReference type="Gene3D" id="3.40.50.300">
    <property type="entry name" value="P-loop containing nucleotide triphosphate hydrolases"/>
    <property type="match status" value="1"/>
</dbReference>
<dbReference type="PANTHER" id="PTHR42939">
    <property type="entry name" value="ABC TRANSPORTER ATP-BINDING PROTEIN ALBC-RELATED"/>
    <property type="match status" value="1"/>
</dbReference>
<gene>
    <name evidence="5" type="ORF">ACFQFF_01575</name>
</gene>
<sequence>MSMEVPAGDVLAVAGGNGSGKSTLLRILVGLSRPTTGSVSGRPSRIGYVPDRFTVHDRVTAISYLTHMGRIRGLSASAARARGHHLLERLSLVGGRDAPLRTLSKGNAQKVALAQALLVPPDLLVLDEPWSGLDVSAHGVLAESIDEVAAQGGAVVFTDHREAITETRARGVCTIDDGRVSLRGGRHTGSRPSTAELVLTAPPTGVTPIEVNWSALPGVTGVVQCGEEVVLRVSRERSDAVLLTALRHRWSVVSLTGTADGRGSRGDARGTAR</sequence>
<protein>
    <submittedName>
        <fullName evidence="5">ATP-binding cassette domain-containing protein</fullName>
    </submittedName>
</protein>
<evidence type="ECO:0000313" key="6">
    <source>
        <dbReference type="Proteomes" id="UP001596321"/>
    </source>
</evidence>
<dbReference type="InterPro" id="IPR017871">
    <property type="entry name" value="ABC_transporter-like_CS"/>
</dbReference>
<evidence type="ECO:0000256" key="3">
    <source>
        <dbReference type="ARBA" id="ARBA00022840"/>
    </source>
</evidence>
<dbReference type="SMART" id="SM00382">
    <property type="entry name" value="AAA"/>
    <property type="match status" value="1"/>
</dbReference>
<evidence type="ECO:0000313" key="5">
    <source>
        <dbReference type="EMBL" id="MFC6500335.1"/>
    </source>
</evidence>
<dbReference type="PROSITE" id="PS50893">
    <property type="entry name" value="ABC_TRANSPORTER_2"/>
    <property type="match status" value="1"/>
</dbReference>
<dbReference type="EMBL" id="JBHSUW010000001">
    <property type="protein sequence ID" value="MFC6500335.1"/>
    <property type="molecule type" value="Genomic_DNA"/>
</dbReference>
<dbReference type="InterPro" id="IPR051782">
    <property type="entry name" value="ABC_Transporter_VariousFunc"/>
</dbReference>
<evidence type="ECO:0000256" key="2">
    <source>
        <dbReference type="ARBA" id="ARBA00022741"/>
    </source>
</evidence>
<dbReference type="InterPro" id="IPR003439">
    <property type="entry name" value="ABC_transporter-like_ATP-bd"/>
</dbReference>
<comment type="caution">
    <text evidence="5">The sequence shown here is derived from an EMBL/GenBank/DDBJ whole genome shotgun (WGS) entry which is preliminary data.</text>
</comment>
<evidence type="ECO:0000259" key="4">
    <source>
        <dbReference type="PROSITE" id="PS50893"/>
    </source>
</evidence>
<evidence type="ECO:0000256" key="1">
    <source>
        <dbReference type="ARBA" id="ARBA00022448"/>
    </source>
</evidence>
<dbReference type="InterPro" id="IPR027417">
    <property type="entry name" value="P-loop_NTPase"/>
</dbReference>
<dbReference type="GO" id="GO:0005524">
    <property type="term" value="F:ATP binding"/>
    <property type="evidence" value="ECO:0007669"/>
    <property type="project" value="UniProtKB-KW"/>
</dbReference>
<dbReference type="Pfam" id="PF00005">
    <property type="entry name" value="ABC_tran"/>
    <property type="match status" value="1"/>
</dbReference>
<dbReference type="SUPFAM" id="SSF52540">
    <property type="entry name" value="P-loop containing nucleoside triphosphate hydrolases"/>
    <property type="match status" value="1"/>
</dbReference>
<keyword evidence="3 5" id="KW-0067">ATP-binding</keyword>